<dbReference type="EMBL" id="RXIC02000026">
    <property type="protein sequence ID" value="KAB1202356.1"/>
    <property type="molecule type" value="Genomic_DNA"/>
</dbReference>
<dbReference type="Proteomes" id="UP000516437">
    <property type="component" value="Chromosome 8"/>
</dbReference>
<dbReference type="AlphaFoldDB" id="A0A6A1UQB9"/>
<protein>
    <submittedName>
        <fullName evidence="1">Uncharacterized protein</fullName>
    </submittedName>
</protein>
<accession>A0A6A1UQB9</accession>
<name>A0A6A1UQB9_9ROSI</name>
<comment type="caution">
    <text evidence="1">The sequence shown here is derived from an EMBL/GenBank/DDBJ whole genome shotgun (WGS) entry which is preliminary data.</text>
</comment>
<sequence length="66" mass="7249">MLIPLRVTRESETCIVCSNMKDLETVPRVSAGEIPSEMDGVSLSNSPRARCTLAPPLDQRYNSLLS</sequence>
<reference evidence="1 2" key="1">
    <citation type="journal article" date="2019" name="Plant Biotechnol. J.">
        <title>The red bayberry genome and genetic basis of sex determination.</title>
        <authorList>
            <person name="Jia H.M."/>
            <person name="Jia H.J."/>
            <person name="Cai Q.L."/>
            <person name="Wang Y."/>
            <person name="Zhao H.B."/>
            <person name="Yang W.F."/>
            <person name="Wang G.Y."/>
            <person name="Li Y.H."/>
            <person name="Zhan D.L."/>
            <person name="Shen Y.T."/>
            <person name="Niu Q.F."/>
            <person name="Chang L."/>
            <person name="Qiu J."/>
            <person name="Zhao L."/>
            <person name="Xie H.B."/>
            <person name="Fu W.Y."/>
            <person name="Jin J."/>
            <person name="Li X.W."/>
            <person name="Jiao Y."/>
            <person name="Zhou C.C."/>
            <person name="Tu T."/>
            <person name="Chai C.Y."/>
            <person name="Gao J.L."/>
            <person name="Fan L.J."/>
            <person name="van de Weg E."/>
            <person name="Wang J.Y."/>
            <person name="Gao Z.S."/>
        </authorList>
    </citation>
    <scope>NUCLEOTIDE SEQUENCE [LARGE SCALE GENOMIC DNA]</scope>
    <source>
        <tissue evidence="1">Leaves</tissue>
    </source>
</reference>
<evidence type="ECO:0000313" key="2">
    <source>
        <dbReference type="Proteomes" id="UP000516437"/>
    </source>
</evidence>
<keyword evidence="2" id="KW-1185">Reference proteome</keyword>
<evidence type="ECO:0000313" key="1">
    <source>
        <dbReference type="EMBL" id="KAB1202356.1"/>
    </source>
</evidence>
<organism evidence="1 2">
    <name type="scientific">Morella rubra</name>
    <name type="common">Chinese bayberry</name>
    <dbReference type="NCBI Taxonomy" id="262757"/>
    <lineage>
        <taxon>Eukaryota</taxon>
        <taxon>Viridiplantae</taxon>
        <taxon>Streptophyta</taxon>
        <taxon>Embryophyta</taxon>
        <taxon>Tracheophyta</taxon>
        <taxon>Spermatophyta</taxon>
        <taxon>Magnoliopsida</taxon>
        <taxon>eudicotyledons</taxon>
        <taxon>Gunneridae</taxon>
        <taxon>Pentapetalae</taxon>
        <taxon>rosids</taxon>
        <taxon>fabids</taxon>
        <taxon>Fagales</taxon>
        <taxon>Myricaceae</taxon>
        <taxon>Morella</taxon>
    </lineage>
</organism>
<proteinExistence type="predicted"/>
<gene>
    <name evidence="1" type="ORF">CJ030_MR8G004617</name>
</gene>